<evidence type="ECO:0000256" key="9">
    <source>
        <dbReference type="ARBA" id="ARBA00022723"/>
    </source>
</evidence>
<evidence type="ECO:0000256" key="3">
    <source>
        <dbReference type="ARBA" id="ARBA00004496"/>
    </source>
</evidence>
<dbReference type="InterPro" id="IPR005467">
    <property type="entry name" value="His_kinase_dom"/>
</dbReference>
<dbReference type="Gene3D" id="1.20.5.1930">
    <property type="match status" value="1"/>
</dbReference>
<evidence type="ECO:0000256" key="6">
    <source>
        <dbReference type="ARBA" id="ARBA00022485"/>
    </source>
</evidence>
<comment type="function">
    <text evidence="14">Member of the two-component regulatory system NreB/NreC involved in the control of dissimilatory nitrate/nitrite reduction in response to oxygen. NreB functions as a direct oxygen sensor histidine kinase which is autophosphorylated, in the absence of oxygen, probably at the conserved histidine residue, and transfers its phosphate group probably to a conserved aspartate residue of NreC. NreB/NreC activates the expression of the nitrate (narGHJI) and nitrite (nir) reductase operons, as well as the putative nitrate transporter gene narT.</text>
</comment>
<evidence type="ECO:0000256" key="13">
    <source>
        <dbReference type="ARBA" id="ARBA00023014"/>
    </source>
</evidence>
<keyword evidence="19" id="KW-1185">Reference proteome</keyword>
<evidence type="ECO:0000256" key="2">
    <source>
        <dbReference type="ARBA" id="ARBA00001966"/>
    </source>
</evidence>
<dbReference type="InterPro" id="IPR003018">
    <property type="entry name" value="GAF"/>
</dbReference>
<evidence type="ECO:0000256" key="15">
    <source>
        <dbReference type="ARBA" id="ARBA00030800"/>
    </source>
</evidence>
<dbReference type="GO" id="GO:0005737">
    <property type="term" value="C:cytoplasm"/>
    <property type="evidence" value="ECO:0007669"/>
    <property type="project" value="UniProtKB-SubCell"/>
</dbReference>
<dbReference type="AlphaFoldDB" id="D3PXS3"/>
<dbReference type="Proteomes" id="UP000000844">
    <property type="component" value="Chromosome"/>
</dbReference>
<comment type="cofactor">
    <cofactor evidence="2">
        <name>[4Fe-4S] cluster</name>
        <dbReference type="ChEBI" id="CHEBI:49883"/>
    </cofactor>
</comment>
<keyword evidence="9" id="KW-0479">Metal-binding</keyword>
<organism evidence="18 19">
    <name type="scientific">Stackebrandtia nassauensis (strain DSM 44728 / CIP 108903 / NRRL B-16338 / NBRC 102104 / LLR-40K-21)</name>
    <dbReference type="NCBI Taxonomy" id="446470"/>
    <lineage>
        <taxon>Bacteria</taxon>
        <taxon>Bacillati</taxon>
        <taxon>Actinomycetota</taxon>
        <taxon>Actinomycetes</taxon>
        <taxon>Glycomycetales</taxon>
        <taxon>Glycomycetaceae</taxon>
        <taxon>Stackebrandtia</taxon>
    </lineage>
</organism>
<sequence>MTDREDTDEVLSAVSTAVLSVTRHLSVAEVLEVIVRSSRQLLRARYAALGIPDEGGGFAEFITDGISERQRAAIGPLPRQHGMLAALLHEGETIRSRDIRADARFGYFPTAHPNMTDFLGVPIRDGDETVGIIFLADKECGFTERDEALLTLFASHAAIALANARLYEQAHELSVVQERTRLARELHDAVSQKLFSLRLAASSARALAASDADAALSQLEKVESLAAEAARELREVIVELRPADLDVHGLAGTVRKHLRLVERLHAVRTEFTVHGDPGVPAGAELEVLRVIQEAVHNAVRHSHADLVRVTLCGGPEFLAEISDDGSGFDPGADNGGGLGIESMRERVAGVGGRLDIDASIGGGTTVRLAVPGV</sequence>
<dbReference type="STRING" id="446470.Snas_3746"/>
<dbReference type="InterPro" id="IPR011712">
    <property type="entry name" value="Sig_transdc_His_kin_sub3_dim/P"/>
</dbReference>
<dbReference type="InterPro" id="IPR036890">
    <property type="entry name" value="HATPase_C_sf"/>
</dbReference>
<feature type="domain" description="Histidine kinase" evidence="17">
    <location>
        <begin position="181"/>
        <end position="373"/>
    </location>
</feature>
<evidence type="ECO:0000256" key="4">
    <source>
        <dbReference type="ARBA" id="ARBA00012438"/>
    </source>
</evidence>
<keyword evidence="10 18" id="KW-0418">Kinase</keyword>
<dbReference type="RefSeq" id="WP_013018974.1">
    <property type="nucleotide sequence ID" value="NC_013947.1"/>
</dbReference>
<dbReference type="GO" id="GO:0051539">
    <property type="term" value="F:4 iron, 4 sulfur cluster binding"/>
    <property type="evidence" value="ECO:0007669"/>
    <property type="project" value="UniProtKB-KW"/>
</dbReference>
<keyword evidence="6" id="KW-0004">4Fe-4S</keyword>
<keyword evidence="11" id="KW-0408">Iron</keyword>
<evidence type="ECO:0000256" key="7">
    <source>
        <dbReference type="ARBA" id="ARBA00022490"/>
    </source>
</evidence>
<dbReference type="GO" id="GO:0000155">
    <property type="term" value="F:phosphorelay sensor kinase activity"/>
    <property type="evidence" value="ECO:0007669"/>
    <property type="project" value="InterPro"/>
</dbReference>
<dbReference type="Pfam" id="PF02518">
    <property type="entry name" value="HATPase_c"/>
    <property type="match status" value="1"/>
</dbReference>
<dbReference type="Pfam" id="PF07730">
    <property type="entry name" value="HisKA_3"/>
    <property type="match status" value="1"/>
</dbReference>
<dbReference type="GO" id="GO:0016020">
    <property type="term" value="C:membrane"/>
    <property type="evidence" value="ECO:0007669"/>
    <property type="project" value="InterPro"/>
</dbReference>
<dbReference type="GO" id="GO:0046872">
    <property type="term" value="F:metal ion binding"/>
    <property type="evidence" value="ECO:0007669"/>
    <property type="project" value="UniProtKB-KW"/>
</dbReference>
<dbReference type="InterPro" id="IPR004358">
    <property type="entry name" value="Sig_transdc_His_kin-like_C"/>
</dbReference>
<evidence type="ECO:0000313" key="19">
    <source>
        <dbReference type="Proteomes" id="UP000000844"/>
    </source>
</evidence>
<dbReference type="PROSITE" id="PS50109">
    <property type="entry name" value="HIS_KIN"/>
    <property type="match status" value="1"/>
</dbReference>
<comment type="subcellular location">
    <subcellularLocation>
        <location evidence="3">Cytoplasm</location>
    </subcellularLocation>
</comment>
<keyword evidence="16" id="KW-0175">Coiled coil</keyword>
<keyword evidence="12" id="KW-0902">Two-component regulatory system</keyword>
<dbReference type="EC" id="2.7.13.3" evidence="4"/>
<evidence type="ECO:0000256" key="1">
    <source>
        <dbReference type="ARBA" id="ARBA00000085"/>
    </source>
</evidence>
<comment type="catalytic activity">
    <reaction evidence="1">
        <text>ATP + protein L-histidine = ADP + protein N-phospho-L-histidine.</text>
        <dbReference type="EC" id="2.7.13.3"/>
    </reaction>
</comment>
<keyword evidence="13" id="KW-0411">Iron-sulfur</keyword>
<name>D3PXS3_STANL</name>
<evidence type="ECO:0000256" key="14">
    <source>
        <dbReference type="ARBA" id="ARBA00024827"/>
    </source>
</evidence>
<dbReference type="InterPro" id="IPR050482">
    <property type="entry name" value="Sensor_HK_TwoCompSys"/>
</dbReference>
<evidence type="ECO:0000256" key="12">
    <source>
        <dbReference type="ARBA" id="ARBA00023012"/>
    </source>
</evidence>
<dbReference type="PRINTS" id="PR00344">
    <property type="entry name" value="BCTRLSENSOR"/>
</dbReference>
<dbReference type="SUPFAM" id="SSF55874">
    <property type="entry name" value="ATPase domain of HSP90 chaperone/DNA topoisomerase II/histidine kinase"/>
    <property type="match status" value="1"/>
</dbReference>
<dbReference type="SMART" id="SM00065">
    <property type="entry name" value="GAF"/>
    <property type="match status" value="1"/>
</dbReference>
<evidence type="ECO:0000256" key="11">
    <source>
        <dbReference type="ARBA" id="ARBA00023004"/>
    </source>
</evidence>
<dbReference type="SMART" id="SM00387">
    <property type="entry name" value="HATPase_c"/>
    <property type="match status" value="1"/>
</dbReference>
<dbReference type="CDD" id="cd16917">
    <property type="entry name" value="HATPase_UhpB-NarQ-NarX-like"/>
    <property type="match status" value="1"/>
</dbReference>
<evidence type="ECO:0000256" key="16">
    <source>
        <dbReference type="SAM" id="Coils"/>
    </source>
</evidence>
<proteinExistence type="predicted"/>
<dbReference type="GO" id="GO:0046983">
    <property type="term" value="F:protein dimerization activity"/>
    <property type="evidence" value="ECO:0007669"/>
    <property type="project" value="InterPro"/>
</dbReference>
<dbReference type="eggNOG" id="COG4585">
    <property type="taxonomic scope" value="Bacteria"/>
</dbReference>
<dbReference type="PANTHER" id="PTHR24421:SF61">
    <property type="entry name" value="OXYGEN SENSOR HISTIDINE KINASE NREB"/>
    <property type="match status" value="1"/>
</dbReference>
<reference evidence="18 19" key="1">
    <citation type="journal article" date="2009" name="Stand. Genomic Sci.">
        <title>Complete genome sequence of Stackebrandtia nassauensis type strain (LLR-40K-21).</title>
        <authorList>
            <person name="Munk C."/>
            <person name="Lapidus A."/>
            <person name="Copeland A."/>
            <person name="Jando M."/>
            <person name="Mayilraj S."/>
            <person name="Glavina Del Rio T."/>
            <person name="Nolan M."/>
            <person name="Chen F."/>
            <person name="Lucas S."/>
            <person name="Tice H."/>
            <person name="Cheng J.F."/>
            <person name="Han C."/>
            <person name="Detter J.C."/>
            <person name="Bruce D."/>
            <person name="Goodwin L."/>
            <person name="Chain P."/>
            <person name="Pitluck S."/>
            <person name="Goker M."/>
            <person name="Ovchinikova G."/>
            <person name="Pati A."/>
            <person name="Ivanova N."/>
            <person name="Mavromatis K."/>
            <person name="Chen A."/>
            <person name="Palaniappan K."/>
            <person name="Land M."/>
            <person name="Hauser L."/>
            <person name="Chang Y.J."/>
            <person name="Jeffries C.D."/>
            <person name="Bristow J."/>
            <person name="Eisen J.A."/>
            <person name="Markowitz V."/>
            <person name="Hugenholtz P."/>
            <person name="Kyrpides N.C."/>
            <person name="Klenk H.P."/>
        </authorList>
    </citation>
    <scope>NUCLEOTIDE SEQUENCE [LARGE SCALE GENOMIC DNA]</scope>
    <source>
        <strain evidence="19">DSM 44728 / CIP 108903 / NRRL B-16338 / NBRC 102104 / LLR-40K-21</strain>
    </source>
</reference>
<feature type="coiled-coil region" evidence="16">
    <location>
        <begin position="212"/>
        <end position="239"/>
    </location>
</feature>
<accession>D3PXS3</accession>
<dbReference type="Gene3D" id="3.30.565.10">
    <property type="entry name" value="Histidine kinase-like ATPase, C-terminal domain"/>
    <property type="match status" value="1"/>
</dbReference>
<evidence type="ECO:0000259" key="17">
    <source>
        <dbReference type="PROSITE" id="PS50109"/>
    </source>
</evidence>
<dbReference type="eggNOG" id="COG2203">
    <property type="taxonomic scope" value="Bacteria"/>
</dbReference>
<dbReference type="InterPro" id="IPR003594">
    <property type="entry name" value="HATPase_dom"/>
</dbReference>
<keyword evidence="8 18" id="KW-0808">Transferase</keyword>
<dbReference type="HOGENOM" id="CLU_000445_20_13_11"/>
<dbReference type="SUPFAM" id="SSF55781">
    <property type="entry name" value="GAF domain-like"/>
    <property type="match status" value="1"/>
</dbReference>
<evidence type="ECO:0000313" key="18">
    <source>
        <dbReference type="EMBL" id="ADD43403.1"/>
    </source>
</evidence>
<gene>
    <name evidence="18" type="ordered locus">Snas_3746</name>
</gene>
<protein>
    <recommendedName>
        <fullName evidence="5">Oxygen sensor histidine kinase NreB</fullName>
        <ecNumber evidence="4">2.7.13.3</ecNumber>
    </recommendedName>
    <alternativeName>
        <fullName evidence="15">Nitrogen regulation protein B</fullName>
    </alternativeName>
</protein>
<dbReference type="Gene3D" id="3.30.450.40">
    <property type="match status" value="1"/>
</dbReference>
<dbReference type="EMBL" id="CP001778">
    <property type="protein sequence ID" value="ADD43403.1"/>
    <property type="molecule type" value="Genomic_DNA"/>
</dbReference>
<keyword evidence="7" id="KW-0963">Cytoplasm</keyword>
<evidence type="ECO:0000256" key="8">
    <source>
        <dbReference type="ARBA" id="ARBA00022679"/>
    </source>
</evidence>
<dbReference type="Pfam" id="PF13185">
    <property type="entry name" value="GAF_2"/>
    <property type="match status" value="1"/>
</dbReference>
<dbReference type="InterPro" id="IPR029016">
    <property type="entry name" value="GAF-like_dom_sf"/>
</dbReference>
<dbReference type="KEGG" id="sna:Snas_3746"/>
<dbReference type="PANTHER" id="PTHR24421">
    <property type="entry name" value="NITRATE/NITRITE SENSOR PROTEIN NARX-RELATED"/>
    <property type="match status" value="1"/>
</dbReference>
<evidence type="ECO:0000256" key="5">
    <source>
        <dbReference type="ARBA" id="ARBA00017322"/>
    </source>
</evidence>
<evidence type="ECO:0000256" key="10">
    <source>
        <dbReference type="ARBA" id="ARBA00022777"/>
    </source>
</evidence>